<feature type="region of interest" description="Disordered" evidence="1">
    <location>
        <begin position="15"/>
        <end position="45"/>
    </location>
</feature>
<evidence type="ECO:0000256" key="1">
    <source>
        <dbReference type="SAM" id="MobiDB-lite"/>
    </source>
</evidence>
<comment type="caution">
    <text evidence="2">The sequence shown here is derived from an EMBL/GenBank/DDBJ whole genome shotgun (WGS) entry which is preliminary data.</text>
</comment>
<evidence type="ECO:0000313" key="2">
    <source>
        <dbReference type="EMBL" id="RUM18422.1"/>
    </source>
</evidence>
<dbReference type="OrthoDB" id="8385601at2"/>
<dbReference type="AlphaFoldDB" id="A0A3S0QKQ3"/>
<name>A0A3S0QKQ3_9HYPH</name>
<organism evidence="2 3">
    <name type="scientific">Rhizobium vallis</name>
    <dbReference type="NCBI Taxonomy" id="634290"/>
    <lineage>
        <taxon>Bacteria</taxon>
        <taxon>Pseudomonadati</taxon>
        <taxon>Pseudomonadota</taxon>
        <taxon>Alphaproteobacteria</taxon>
        <taxon>Hyphomicrobiales</taxon>
        <taxon>Rhizobiaceae</taxon>
        <taxon>Rhizobium/Agrobacterium group</taxon>
        <taxon>Rhizobium</taxon>
    </lineage>
</organism>
<reference evidence="3" key="1">
    <citation type="submission" date="2018-11" db="EMBL/GenBank/DDBJ databases">
        <title>Rhizobium chutanense sp. nov., isolated from root nodules of Phaseolus vulgaris in China.</title>
        <authorList>
            <person name="Huo Y."/>
        </authorList>
    </citation>
    <scope>NUCLEOTIDE SEQUENCE [LARGE SCALE GENOMIC DNA]</scope>
    <source>
        <strain evidence="3">CCBAU 65647</strain>
    </source>
</reference>
<gene>
    <name evidence="2" type="ORF">EFQ99_33045</name>
</gene>
<keyword evidence="3" id="KW-1185">Reference proteome</keyword>
<proteinExistence type="predicted"/>
<protein>
    <submittedName>
        <fullName evidence="2">Uncharacterized protein</fullName>
    </submittedName>
</protein>
<dbReference type="EMBL" id="RJTH01000025">
    <property type="protein sequence ID" value="RUM18422.1"/>
    <property type="molecule type" value="Genomic_DNA"/>
</dbReference>
<dbReference type="Proteomes" id="UP000278823">
    <property type="component" value="Unassembled WGS sequence"/>
</dbReference>
<evidence type="ECO:0000313" key="3">
    <source>
        <dbReference type="Proteomes" id="UP000278823"/>
    </source>
</evidence>
<accession>A0A3S0QKQ3</accession>
<sequence>MTQSSEKTVYFCRKLSLTGRNPRPPRRPSRLVNINPPGGHPPTLEKPRAAIIKFGFDMGSHSD</sequence>